<dbReference type="EMBL" id="JARBHB010000014">
    <property type="protein sequence ID" value="KAJ8869207.1"/>
    <property type="molecule type" value="Genomic_DNA"/>
</dbReference>
<name>A0ABQ9GAM2_9NEOP</name>
<sequence length="466" mass="51122">MNCLVMIVCRIGTHIPGKRCCRQHLLTPSRRILADPVSDDAGRGSMIAEIQGRQAFVLANHLRGIKRECFKIDVRLMVGKGRSDPFAVRSHALAGVINGRLQLAMTGPGTGHQICSSRQRHIIHPDIFPDPHGPGGGGGRDLLCSCRETSGSDSDTVSDNCPGNGDSGQPANWRTSLGHPDNTNADRAYQQSASCQASCSSTRGGGREDAGFNDFEEGGGGLWEIPKKNKNSLTCGIVLHDSHLRKSGVNRPGIEPGSSWCEASNLTAQPPWPLFLTDFECLKHCYGPSAATSNFLEALPKFCYQDIPPPNANKTEPSLENCSKGTTHRWLDYSPPTRAKWARFRAWSLPDFRMWELCRAMPLVGEFSQGFPVFPRPMHSGAALYPRRFILISSEDLAAKSHQNISGTYRVDIQCYVRDTWLLAAIHTSGRDLWFGVKTSGQALGQRCAKFSSLSEDRLNCKLLCV</sequence>
<dbReference type="Proteomes" id="UP001159363">
    <property type="component" value="Chromosome 13"/>
</dbReference>
<proteinExistence type="predicted"/>
<feature type="region of interest" description="Disordered" evidence="1">
    <location>
        <begin position="153"/>
        <end position="173"/>
    </location>
</feature>
<evidence type="ECO:0000256" key="1">
    <source>
        <dbReference type="SAM" id="MobiDB-lite"/>
    </source>
</evidence>
<reference evidence="2 3" key="1">
    <citation type="submission" date="2023-02" db="EMBL/GenBank/DDBJ databases">
        <title>LHISI_Scaffold_Assembly.</title>
        <authorList>
            <person name="Stuart O.P."/>
            <person name="Cleave R."/>
            <person name="Magrath M.J.L."/>
            <person name="Mikheyev A.S."/>
        </authorList>
    </citation>
    <scope>NUCLEOTIDE SEQUENCE [LARGE SCALE GENOMIC DNA]</scope>
    <source>
        <strain evidence="2">Daus_M_001</strain>
        <tissue evidence="2">Leg muscle</tissue>
    </source>
</reference>
<gene>
    <name evidence="2" type="ORF">PR048_030779</name>
</gene>
<accession>A0ABQ9GAM2</accession>
<evidence type="ECO:0000313" key="3">
    <source>
        <dbReference type="Proteomes" id="UP001159363"/>
    </source>
</evidence>
<keyword evidence="3" id="KW-1185">Reference proteome</keyword>
<protein>
    <submittedName>
        <fullName evidence="2">Uncharacterized protein</fullName>
    </submittedName>
</protein>
<comment type="caution">
    <text evidence="2">The sequence shown here is derived from an EMBL/GenBank/DDBJ whole genome shotgun (WGS) entry which is preliminary data.</text>
</comment>
<organism evidence="2 3">
    <name type="scientific">Dryococelus australis</name>
    <dbReference type="NCBI Taxonomy" id="614101"/>
    <lineage>
        <taxon>Eukaryota</taxon>
        <taxon>Metazoa</taxon>
        <taxon>Ecdysozoa</taxon>
        <taxon>Arthropoda</taxon>
        <taxon>Hexapoda</taxon>
        <taxon>Insecta</taxon>
        <taxon>Pterygota</taxon>
        <taxon>Neoptera</taxon>
        <taxon>Polyneoptera</taxon>
        <taxon>Phasmatodea</taxon>
        <taxon>Verophasmatodea</taxon>
        <taxon>Anareolatae</taxon>
        <taxon>Phasmatidae</taxon>
        <taxon>Eurycanthinae</taxon>
        <taxon>Dryococelus</taxon>
    </lineage>
</organism>
<evidence type="ECO:0000313" key="2">
    <source>
        <dbReference type="EMBL" id="KAJ8869207.1"/>
    </source>
</evidence>